<gene>
    <name evidence="1" type="ORF">HMPREF0004_5440</name>
</gene>
<organism evidence="1 2">
    <name type="scientific">Achromobacter piechaudii ATCC 43553</name>
    <dbReference type="NCBI Taxonomy" id="742159"/>
    <lineage>
        <taxon>Bacteria</taxon>
        <taxon>Pseudomonadati</taxon>
        <taxon>Pseudomonadota</taxon>
        <taxon>Betaproteobacteria</taxon>
        <taxon>Burkholderiales</taxon>
        <taxon>Alcaligenaceae</taxon>
        <taxon>Achromobacter</taxon>
    </lineage>
</organism>
<dbReference type="AlphaFoldDB" id="D4XIZ3"/>
<proteinExistence type="predicted"/>
<reference evidence="2" key="1">
    <citation type="submission" date="2010-03" db="EMBL/GenBank/DDBJ databases">
        <title>Complete sequence of Mobiluncus curtisii ATCC 43063.</title>
        <authorList>
            <person name="Muzny D."/>
            <person name="Qin X."/>
            <person name="Deng J."/>
            <person name="Jiang H."/>
            <person name="Liu Y."/>
            <person name="Qu J."/>
            <person name="Song X.-Z."/>
            <person name="Zhang L."/>
            <person name="Thornton R."/>
            <person name="Coyle M."/>
            <person name="Francisco L."/>
            <person name="Jackson L."/>
            <person name="Javaid M."/>
            <person name="Korchina V."/>
            <person name="Kovar C."/>
            <person name="Mata R."/>
            <person name="Mathew T."/>
            <person name="Ngo R."/>
            <person name="Nguyen L."/>
            <person name="Nguyen N."/>
            <person name="Okwuonu G."/>
            <person name="Ongeri F."/>
            <person name="Pham C."/>
            <person name="Simmons D."/>
            <person name="Wilczek-Boney K."/>
            <person name="Hale W."/>
            <person name="Jakkamsetti A."/>
            <person name="Pham P."/>
            <person name="Ruth R."/>
            <person name="San Lucas F."/>
            <person name="Warren J."/>
            <person name="Zhang J."/>
            <person name="Zhao Z."/>
            <person name="Zhou C."/>
            <person name="Zhu D."/>
            <person name="Lee S."/>
            <person name="Bess C."/>
            <person name="Blankenburg K."/>
            <person name="Forbes L."/>
            <person name="Fu Q."/>
            <person name="Gubbala S."/>
            <person name="Hirani K."/>
            <person name="Jayaseelan J.C."/>
            <person name="Lara F."/>
            <person name="Munidasa M."/>
            <person name="Palculict T."/>
            <person name="Patil S."/>
            <person name="Pu L.-L."/>
            <person name="Saada N."/>
            <person name="Tang L."/>
            <person name="Weissenberger G."/>
            <person name="Zhu Y."/>
            <person name="Hemphill L."/>
            <person name="Shang Y."/>
            <person name="Youmans B."/>
            <person name="Ayvaz T."/>
            <person name="Ross M."/>
            <person name="Santibanez J."/>
            <person name="Aqrawi P."/>
            <person name="Gross S."/>
            <person name="Joshi V."/>
            <person name="Fowler G."/>
            <person name="Nazareth L."/>
            <person name="Reid J."/>
            <person name="Worley K."/>
            <person name="Petrosino J."/>
            <person name="Highlander S."/>
            <person name="Gibbs R."/>
            <person name="Gibbs R."/>
        </authorList>
    </citation>
    <scope>NUCLEOTIDE SEQUENCE [LARGE SCALE GENOMIC DNA]</scope>
    <source>
        <strain evidence="2">ATCC 43553</strain>
    </source>
</reference>
<dbReference type="HOGENOM" id="CLU_218956_0_0_4"/>
<dbReference type="Proteomes" id="UP000004510">
    <property type="component" value="Unassembled WGS sequence"/>
</dbReference>
<dbReference type="PATRIC" id="fig|742159.3.peg.1150"/>
<dbReference type="EMBL" id="ADMS01000124">
    <property type="protein sequence ID" value="EFF73246.1"/>
    <property type="molecule type" value="Genomic_DNA"/>
</dbReference>
<sequence length="41" mass="4687">MDPVKCIAGSPFTQMLPFYDARVVNLYGQFERALYDDLQCA</sequence>
<comment type="caution">
    <text evidence="1">The sequence shown here is derived from an EMBL/GenBank/DDBJ whole genome shotgun (WGS) entry which is preliminary data.</text>
</comment>
<protein>
    <submittedName>
        <fullName evidence="1">Uncharacterized protein</fullName>
    </submittedName>
</protein>
<accession>D4XIZ3</accession>
<evidence type="ECO:0000313" key="1">
    <source>
        <dbReference type="EMBL" id="EFF73246.1"/>
    </source>
</evidence>
<evidence type="ECO:0000313" key="2">
    <source>
        <dbReference type="Proteomes" id="UP000004510"/>
    </source>
</evidence>
<name>D4XIZ3_9BURK</name>